<dbReference type="Proteomes" id="UP000198925">
    <property type="component" value="Unassembled WGS sequence"/>
</dbReference>
<name>A0A1G6P8E3_9PROT</name>
<feature type="compositionally biased region" description="Polar residues" evidence="1">
    <location>
        <begin position="54"/>
        <end position="67"/>
    </location>
</feature>
<sequence length="67" mass="7166">MSSKAHLPPVPPANRTPHGPGGSSSEGDLSAQQAEATKSSRDRNLAEQGRQGDIKQNTTHQGYQQDR</sequence>
<evidence type="ECO:0000313" key="3">
    <source>
        <dbReference type="Proteomes" id="UP000198925"/>
    </source>
</evidence>
<feature type="region of interest" description="Disordered" evidence="1">
    <location>
        <begin position="1"/>
        <end position="67"/>
    </location>
</feature>
<dbReference type="EMBL" id="FMZX01000002">
    <property type="protein sequence ID" value="SDC75655.1"/>
    <property type="molecule type" value="Genomic_DNA"/>
</dbReference>
<dbReference type="RefSeq" id="WP_090662077.1">
    <property type="nucleotide sequence ID" value="NZ_FMZX01000002.1"/>
</dbReference>
<keyword evidence="3" id="KW-1185">Reference proteome</keyword>
<organism evidence="2 3">
    <name type="scientific">Belnapia rosea</name>
    <dbReference type="NCBI Taxonomy" id="938405"/>
    <lineage>
        <taxon>Bacteria</taxon>
        <taxon>Pseudomonadati</taxon>
        <taxon>Pseudomonadota</taxon>
        <taxon>Alphaproteobacteria</taxon>
        <taxon>Acetobacterales</taxon>
        <taxon>Roseomonadaceae</taxon>
        <taxon>Belnapia</taxon>
    </lineage>
</organism>
<feature type="compositionally biased region" description="Basic and acidic residues" evidence="1">
    <location>
        <begin position="38"/>
        <end position="53"/>
    </location>
</feature>
<reference evidence="2 3" key="1">
    <citation type="submission" date="2016-10" db="EMBL/GenBank/DDBJ databases">
        <authorList>
            <person name="de Groot N.N."/>
        </authorList>
    </citation>
    <scope>NUCLEOTIDE SEQUENCE [LARGE SCALE GENOMIC DNA]</scope>
    <source>
        <strain evidence="2 3">CPCC 100156</strain>
    </source>
</reference>
<evidence type="ECO:0000313" key="2">
    <source>
        <dbReference type="EMBL" id="SDC75655.1"/>
    </source>
</evidence>
<accession>A0A1G6P8E3</accession>
<dbReference type="AlphaFoldDB" id="A0A1G6P8E3"/>
<gene>
    <name evidence="2" type="ORF">SAMN04487779_1002281</name>
</gene>
<proteinExistence type="predicted"/>
<feature type="compositionally biased region" description="Polar residues" evidence="1">
    <location>
        <begin position="25"/>
        <end position="37"/>
    </location>
</feature>
<protein>
    <submittedName>
        <fullName evidence="2">Uncharacterized protein</fullName>
    </submittedName>
</protein>
<evidence type="ECO:0000256" key="1">
    <source>
        <dbReference type="SAM" id="MobiDB-lite"/>
    </source>
</evidence>